<proteinExistence type="predicted"/>
<reference evidence="3" key="1">
    <citation type="journal article" date="2018" name="Int. J. Syst. Evol. Microbiol.">
        <title>Jatrophihabitans telluris sp. nov., isolated from sediment soil of lava forest wetlands and the emended description of the genus Jatrophihabitans.</title>
        <authorList>
            <person name="Lee K.C."/>
            <person name="Suh M.K."/>
            <person name="Eom M.K."/>
            <person name="Kim K.K."/>
            <person name="Kim J.S."/>
            <person name="Kim D.S."/>
            <person name="Ko S.H."/>
            <person name="Shin Y.K."/>
            <person name="Lee J.S."/>
        </authorList>
    </citation>
    <scope>NUCLEOTIDE SEQUENCE</scope>
    <source>
        <strain evidence="3">N237</strain>
    </source>
</reference>
<dbReference type="Proteomes" id="UP001056336">
    <property type="component" value="Chromosome"/>
</dbReference>
<dbReference type="InterPro" id="IPR036388">
    <property type="entry name" value="WH-like_DNA-bd_sf"/>
</dbReference>
<evidence type="ECO:0000313" key="3">
    <source>
        <dbReference type="EMBL" id="UQX89718.1"/>
    </source>
</evidence>
<reference evidence="3" key="2">
    <citation type="submission" date="2022-05" db="EMBL/GenBank/DDBJ databases">
        <authorList>
            <person name="Kim J.-S."/>
            <person name="Lee K."/>
            <person name="Suh M."/>
            <person name="Eom M."/>
            <person name="Kim J.-S."/>
            <person name="Kim D.-S."/>
            <person name="Ko S.-H."/>
            <person name="Shin Y."/>
            <person name="Lee J.-S."/>
        </authorList>
    </citation>
    <scope>NUCLEOTIDE SEQUENCE</scope>
    <source>
        <strain evidence="3">N237</strain>
    </source>
</reference>
<evidence type="ECO:0000256" key="1">
    <source>
        <dbReference type="ARBA" id="ARBA00022763"/>
    </source>
</evidence>
<protein>
    <submittedName>
        <fullName evidence="3">MGMT family protein</fullName>
    </submittedName>
</protein>
<dbReference type="PANTHER" id="PTHR42942:SF1">
    <property type="entry name" value="ALKYLTRANSFERASE-LIKE PROTEIN 1"/>
    <property type="match status" value="1"/>
</dbReference>
<dbReference type="InterPro" id="IPR014048">
    <property type="entry name" value="MethylDNA_cys_MeTrfase_DNA-bd"/>
</dbReference>
<keyword evidence="4" id="KW-1185">Reference proteome</keyword>
<evidence type="ECO:0000313" key="4">
    <source>
        <dbReference type="Proteomes" id="UP001056336"/>
    </source>
</evidence>
<accession>A0ABY4R1C8</accession>
<dbReference type="Gene3D" id="1.10.10.10">
    <property type="entry name" value="Winged helix-like DNA-binding domain superfamily/Winged helix DNA-binding domain"/>
    <property type="match status" value="1"/>
</dbReference>
<dbReference type="RefSeq" id="WP_249773614.1">
    <property type="nucleotide sequence ID" value="NZ_CP097332.1"/>
</dbReference>
<dbReference type="PANTHER" id="PTHR42942">
    <property type="entry name" value="6-O-METHYLGUANINE DNA METHYLTRANSFERASE"/>
    <property type="match status" value="1"/>
</dbReference>
<dbReference type="Pfam" id="PF01035">
    <property type="entry name" value="DNA_binding_1"/>
    <property type="match status" value="1"/>
</dbReference>
<gene>
    <name evidence="3" type="ORF">M6D93_06870</name>
</gene>
<feature type="domain" description="Methylated-DNA-[protein]-cysteine S-methyltransferase DNA binding" evidence="2">
    <location>
        <begin position="16"/>
        <end position="90"/>
    </location>
</feature>
<dbReference type="SUPFAM" id="SSF46767">
    <property type="entry name" value="Methylated DNA-protein cysteine methyltransferase, C-terminal domain"/>
    <property type="match status" value="1"/>
</dbReference>
<keyword evidence="1" id="KW-0227">DNA damage</keyword>
<dbReference type="EMBL" id="CP097332">
    <property type="protein sequence ID" value="UQX89718.1"/>
    <property type="molecule type" value="Genomic_DNA"/>
</dbReference>
<evidence type="ECO:0000259" key="2">
    <source>
        <dbReference type="Pfam" id="PF01035"/>
    </source>
</evidence>
<sequence length="107" mass="11606">MPKPPTPAPDDATRPLSERVLSCVEQIPPGKVLAYSDVAEFVGTKAARNVGRIMAAEGGSVPWHRVVRADGSLAPHIRAEQLARLRAEGVAIRGERVDMSRARWDGR</sequence>
<organism evidence="3 4">
    <name type="scientific">Jatrophihabitans telluris</name>
    <dbReference type="NCBI Taxonomy" id="2038343"/>
    <lineage>
        <taxon>Bacteria</taxon>
        <taxon>Bacillati</taxon>
        <taxon>Actinomycetota</taxon>
        <taxon>Actinomycetes</taxon>
        <taxon>Jatrophihabitantales</taxon>
        <taxon>Jatrophihabitantaceae</taxon>
        <taxon>Jatrophihabitans</taxon>
    </lineage>
</organism>
<dbReference type="InterPro" id="IPR052520">
    <property type="entry name" value="ATL_DNA_repair"/>
</dbReference>
<dbReference type="InterPro" id="IPR036217">
    <property type="entry name" value="MethylDNA_cys_MeTrfase_DNAb"/>
</dbReference>
<dbReference type="CDD" id="cd06445">
    <property type="entry name" value="ATase"/>
    <property type="match status" value="1"/>
</dbReference>
<name>A0ABY4R1C8_9ACTN</name>